<evidence type="ECO:0000313" key="3">
    <source>
        <dbReference type="Proteomes" id="UP000597444"/>
    </source>
</evidence>
<evidence type="ECO:0000256" key="1">
    <source>
        <dbReference type="SAM" id="Phobius"/>
    </source>
</evidence>
<name>A0A8J3J028_9CHLR</name>
<feature type="transmembrane region" description="Helical" evidence="1">
    <location>
        <begin position="88"/>
        <end position="108"/>
    </location>
</feature>
<feature type="transmembrane region" description="Helical" evidence="1">
    <location>
        <begin position="327"/>
        <end position="349"/>
    </location>
</feature>
<feature type="transmembrane region" description="Helical" evidence="1">
    <location>
        <begin position="214"/>
        <end position="237"/>
    </location>
</feature>
<proteinExistence type="predicted"/>
<feature type="transmembrane region" description="Helical" evidence="1">
    <location>
        <begin position="59"/>
        <end position="76"/>
    </location>
</feature>
<reference evidence="2" key="1">
    <citation type="submission" date="2020-10" db="EMBL/GenBank/DDBJ databases">
        <title>Taxonomic study of unclassified bacteria belonging to the class Ktedonobacteria.</title>
        <authorList>
            <person name="Yabe S."/>
            <person name="Wang C.M."/>
            <person name="Zheng Y."/>
            <person name="Sakai Y."/>
            <person name="Cavaletti L."/>
            <person name="Monciardini P."/>
            <person name="Donadio S."/>
        </authorList>
    </citation>
    <scope>NUCLEOTIDE SEQUENCE</scope>
    <source>
        <strain evidence="2">ID150040</strain>
    </source>
</reference>
<dbReference type="EMBL" id="BNJK01000004">
    <property type="protein sequence ID" value="GHP01135.1"/>
    <property type="molecule type" value="Genomic_DNA"/>
</dbReference>
<keyword evidence="1" id="KW-0812">Transmembrane</keyword>
<dbReference type="AlphaFoldDB" id="A0A8J3J028"/>
<keyword evidence="1" id="KW-0472">Membrane</keyword>
<dbReference type="RefSeq" id="WP_220211693.1">
    <property type="nucleotide sequence ID" value="NZ_BNJK01000004.1"/>
</dbReference>
<sequence>MIQTHTSITTSSRVSRPASHLLTWGVVLSSAWFGTGLYLDGWAHTHDLPDTFFTPWHGVIYSGFFVAALFLVSTFIRQQGRHLPMPTGYGLSLIGVGLFLVGGGADLIWHTFLGIEANLSAEYSPPHLILAAAGLLITTGPLRAAWHAEQLDRSRRWAAVLSLAVVLSTLTFFTSEFHPFDHPWAWTRFRPVEIANQGLGLPAFGDGGVSTQDLAQAIGVSSIVLQSALLVSLLLFAIRRFGTLLPSGALLVVLTLNGAVMSIPHGDPWVFPLTIVAGTVIELLYRGLRPVVELPGRLRLFAVLVPVVLFSLYFLTLFLLGGVWWPIPLWTGAILLAGVVGWFVSYLVVPPAFPEQ</sequence>
<feature type="transmembrane region" description="Helical" evidence="1">
    <location>
        <begin position="128"/>
        <end position="145"/>
    </location>
</feature>
<gene>
    <name evidence="2" type="ORF">KSF_111820</name>
</gene>
<dbReference type="Proteomes" id="UP000597444">
    <property type="component" value="Unassembled WGS sequence"/>
</dbReference>
<comment type="caution">
    <text evidence="2">The sequence shown here is derived from an EMBL/GenBank/DDBJ whole genome shotgun (WGS) entry which is preliminary data.</text>
</comment>
<feature type="transmembrane region" description="Helical" evidence="1">
    <location>
        <begin position="244"/>
        <end position="263"/>
    </location>
</feature>
<feature type="transmembrane region" description="Helical" evidence="1">
    <location>
        <begin position="269"/>
        <end position="288"/>
    </location>
</feature>
<accession>A0A8J3J028</accession>
<feature type="transmembrane region" description="Helical" evidence="1">
    <location>
        <begin position="300"/>
        <end position="321"/>
    </location>
</feature>
<protein>
    <submittedName>
        <fullName evidence="2">Uncharacterized protein</fullName>
    </submittedName>
</protein>
<evidence type="ECO:0000313" key="2">
    <source>
        <dbReference type="EMBL" id="GHP01135.1"/>
    </source>
</evidence>
<keyword evidence="3" id="KW-1185">Reference proteome</keyword>
<feature type="transmembrane region" description="Helical" evidence="1">
    <location>
        <begin position="21"/>
        <end position="39"/>
    </location>
</feature>
<keyword evidence="1" id="KW-1133">Transmembrane helix</keyword>
<organism evidence="2 3">
    <name type="scientific">Reticulibacter mediterranei</name>
    <dbReference type="NCBI Taxonomy" id="2778369"/>
    <lineage>
        <taxon>Bacteria</taxon>
        <taxon>Bacillati</taxon>
        <taxon>Chloroflexota</taxon>
        <taxon>Ktedonobacteria</taxon>
        <taxon>Ktedonobacterales</taxon>
        <taxon>Reticulibacteraceae</taxon>
        <taxon>Reticulibacter</taxon>
    </lineage>
</organism>
<feature type="transmembrane region" description="Helical" evidence="1">
    <location>
        <begin position="157"/>
        <end position="174"/>
    </location>
</feature>